<accession>A0A4R8SQK3</accession>
<keyword evidence="3" id="KW-1185">Reference proteome</keyword>
<sequence length="64" mass="7616">MNIDFIKVINKNKNYNYFYKSLKKQVLYKSDFTILLSFFQVLITIFSLSILLEDKAISKTKNTK</sequence>
<feature type="transmembrane region" description="Helical" evidence="1">
    <location>
        <begin position="32"/>
        <end position="52"/>
    </location>
</feature>
<comment type="caution">
    <text evidence="2">The sequence shown here is derived from an EMBL/GenBank/DDBJ whole genome shotgun (WGS) entry which is preliminary data.</text>
</comment>
<gene>
    <name evidence="2" type="ORF">C8034_v002105</name>
</gene>
<keyword evidence="1" id="KW-1133">Transmembrane helix</keyword>
<protein>
    <submittedName>
        <fullName evidence="2">Uncharacterized protein</fullName>
    </submittedName>
</protein>
<dbReference type="EMBL" id="QAPF01001416">
    <property type="protein sequence ID" value="TEA02000.1"/>
    <property type="molecule type" value="Genomic_DNA"/>
</dbReference>
<evidence type="ECO:0000313" key="2">
    <source>
        <dbReference type="EMBL" id="TEA02000.1"/>
    </source>
</evidence>
<keyword evidence="1" id="KW-0472">Membrane</keyword>
<proteinExistence type="predicted"/>
<dbReference type="Proteomes" id="UP000295604">
    <property type="component" value="Unassembled WGS sequence"/>
</dbReference>
<keyword evidence="1" id="KW-0812">Transmembrane</keyword>
<reference evidence="2 3" key="1">
    <citation type="submission" date="2018-11" db="EMBL/GenBank/DDBJ databases">
        <title>Genome sequence and assembly of Colletotrichum sidae.</title>
        <authorList>
            <person name="Gan P."/>
            <person name="Shirasu K."/>
        </authorList>
    </citation>
    <scope>NUCLEOTIDE SEQUENCE [LARGE SCALE GENOMIC DNA]</scope>
    <source>
        <strain evidence="2 3">CBS 518.97</strain>
    </source>
</reference>
<evidence type="ECO:0000256" key="1">
    <source>
        <dbReference type="SAM" id="Phobius"/>
    </source>
</evidence>
<evidence type="ECO:0000313" key="3">
    <source>
        <dbReference type="Proteomes" id="UP000295604"/>
    </source>
</evidence>
<dbReference type="AlphaFoldDB" id="A0A4R8SQK3"/>
<name>A0A4R8SQK3_9PEZI</name>
<organism evidence="2 3">
    <name type="scientific">Colletotrichum sidae</name>
    <dbReference type="NCBI Taxonomy" id="1347389"/>
    <lineage>
        <taxon>Eukaryota</taxon>
        <taxon>Fungi</taxon>
        <taxon>Dikarya</taxon>
        <taxon>Ascomycota</taxon>
        <taxon>Pezizomycotina</taxon>
        <taxon>Sordariomycetes</taxon>
        <taxon>Hypocreomycetidae</taxon>
        <taxon>Glomerellales</taxon>
        <taxon>Glomerellaceae</taxon>
        <taxon>Colletotrichum</taxon>
        <taxon>Colletotrichum orbiculare species complex</taxon>
    </lineage>
</organism>